<dbReference type="GO" id="GO:0016020">
    <property type="term" value="C:membrane"/>
    <property type="evidence" value="ECO:0007669"/>
    <property type="project" value="UniProtKB-SubCell"/>
</dbReference>
<comment type="similarity">
    <text evidence="2">Belongs to the cation diffusion facilitator (CDF) transporter (TC 2.A.4) family.</text>
</comment>
<evidence type="ECO:0000256" key="2">
    <source>
        <dbReference type="ARBA" id="ARBA00008114"/>
    </source>
</evidence>
<feature type="transmembrane region" description="Helical" evidence="7">
    <location>
        <begin position="115"/>
        <end position="138"/>
    </location>
</feature>
<dbReference type="InterPro" id="IPR050291">
    <property type="entry name" value="CDF_Transporter"/>
</dbReference>
<keyword evidence="12" id="KW-1185">Reference proteome</keyword>
<feature type="transmembrane region" description="Helical" evidence="7">
    <location>
        <begin position="84"/>
        <end position="109"/>
    </location>
</feature>
<gene>
    <name evidence="11" type="ORF">C7452_0210</name>
</gene>
<dbReference type="PANTHER" id="PTHR43840:SF15">
    <property type="entry name" value="MITOCHONDRIAL METAL TRANSPORTER 1-RELATED"/>
    <property type="match status" value="1"/>
</dbReference>
<dbReference type="NCBIfam" id="TIGR01297">
    <property type="entry name" value="CDF"/>
    <property type="match status" value="1"/>
</dbReference>
<dbReference type="SUPFAM" id="SSF53146">
    <property type="entry name" value="Nitrogenase accessory factor-like"/>
    <property type="match status" value="1"/>
</dbReference>
<dbReference type="Gene3D" id="3.30.420.130">
    <property type="entry name" value="Dinitrogenase iron-molybdenum cofactor biosynthesis domain"/>
    <property type="match status" value="1"/>
</dbReference>
<dbReference type="FunFam" id="1.20.1510.10:FF:000006">
    <property type="entry name" value="Divalent cation efflux transporter"/>
    <property type="match status" value="1"/>
</dbReference>
<protein>
    <submittedName>
        <fullName evidence="11">Cation diffusion facilitator family transporter</fullName>
    </submittedName>
</protein>
<proteinExistence type="inferred from homology"/>
<dbReference type="Gene3D" id="3.30.70.1350">
    <property type="entry name" value="Cation efflux protein, cytoplasmic domain"/>
    <property type="match status" value="1"/>
</dbReference>
<dbReference type="Pfam" id="PF16916">
    <property type="entry name" value="ZT_dimer"/>
    <property type="match status" value="1"/>
</dbReference>
<dbReference type="InterPro" id="IPR027469">
    <property type="entry name" value="Cation_efflux_TMD_sf"/>
</dbReference>
<dbReference type="GO" id="GO:0008324">
    <property type="term" value="F:monoatomic cation transmembrane transporter activity"/>
    <property type="evidence" value="ECO:0007669"/>
    <property type="project" value="InterPro"/>
</dbReference>
<dbReference type="Proteomes" id="UP000256864">
    <property type="component" value="Unassembled WGS sequence"/>
</dbReference>
<feature type="domain" description="Cation efflux protein cytoplasmic" evidence="10">
    <location>
        <begin position="215"/>
        <end position="290"/>
    </location>
</feature>
<feature type="transmembrane region" description="Helical" evidence="7">
    <location>
        <begin position="42"/>
        <end position="63"/>
    </location>
</feature>
<evidence type="ECO:0000313" key="12">
    <source>
        <dbReference type="Proteomes" id="UP000256864"/>
    </source>
</evidence>
<organism evidence="11 12">
    <name type="scientific">Methanothermobacter defluvii</name>
    <dbReference type="NCBI Taxonomy" id="49339"/>
    <lineage>
        <taxon>Archaea</taxon>
        <taxon>Methanobacteriati</taxon>
        <taxon>Methanobacteriota</taxon>
        <taxon>Methanomada group</taxon>
        <taxon>Methanobacteria</taxon>
        <taxon>Methanobacteriales</taxon>
        <taxon>Methanobacteriaceae</taxon>
        <taxon>Methanothermobacter</taxon>
    </lineage>
</organism>
<sequence length="407" mass="44702">MKGNDEAPLKEGEIASRYSVIINMILVVIKGFTGYLSGNIALIADAIHSFADVFSSAAVFIGLKLSQRKPDELFPYGYHRIETLVSLLVSVLIIITGLEITWDSIIYISNPVSEVSMATASLAVSLISIGVSYAIAFYKVRVGRRIGSTALLNDGKHSYVDVISSAIVFIGILGEYMGLHGFQGIAGVIISMVIIYIGIRLAKYDVLTLLDACIDTDSMEIIKKTVLSVPRVEGVHEIRIRRSGPYLFGELHIELERGLPVDEIERIISQINSKVKETVPSIDHLTVQPETVKKEEVVVAVPLADDQGMNSTISTHFGRANFFLIARTRKGEILDYRIIENPGKSLKTKRGIRAAELLKSRDIDVLVIEKLSDGPKLLFSDYLLGTVPPEGASLEEVIRKASLKFSE</sequence>
<reference evidence="11 12" key="1">
    <citation type="submission" date="2018-07" db="EMBL/GenBank/DDBJ databases">
        <title>Genomic Encyclopedia of Type Strains, Phase IV (KMG-IV): sequencing the most valuable type-strain genomes for metagenomic binning, comparative biology and taxonomic classification.</title>
        <authorList>
            <person name="Goeker M."/>
        </authorList>
    </citation>
    <scope>NUCLEOTIDE SEQUENCE [LARGE SCALE GENOMIC DNA]</scope>
    <source>
        <strain evidence="11 12">DSM 7466</strain>
    </source>
</reference>
<comment type="caution">
    <text evidence="11">The sequence shown here is derived from an EMBL/GenBank/DDBJ whole genome shotgun (WGS) entry which is preliminary data.</text>
</comment>
<feature type="transmembrane region" description="Helical" evidence="7">
    <location>
        <begin position="20"/>
        <end position="36"/>
    </location>
</feature>
<dbReference type="Pfam" id="PF02579">
    <property type="entry name" value="Nitro_FeMo-Co"/>
    <property type="match status" value="1"/>
</dbReference>
<dbReference type="InterPro" id="IPR003731">
    <property type="entry name" value="Di-Nase_FeMo-co_biosynth"/>
</dbReference>
<feature type="domain" description="Dinitrogenase iron-molybdenum cofactor biosynthesis" evidence="9">
    <location>
        <begin position="310"/>
        <end position="400"/>
    </location>
</feature>
<feature type="domain" description="Cation efflux protein transmembrane" evidence="8">
    <location>
        <begin position="18"/>
        <end position="210"/>
    </location>
</feature>
<evidence type="ECO:0000313" key="11">
    <source>
        <dbReference type="EMBL" id="REE28210.1"/>
    </source>
</evidence>
<dbReference type="SUPFAM" id="SSF161111">
    <property type="entry name" value="Cation efflux protein transmembrane domain-like"/>
    <property type="match status" value="1"/>
</dbReference>
<comment type="subcellular location">
    <subcellularLocation>
        <location evidence="1">Membrane</location>
        <topology evidence="1">Multi-pass membrane protein</topology>
    </subcellularLocation>
</comment>
<evidence type="ECO:0000259" key="9">
    <source>
        <dbReference type="Pfam" id="PF02579"/>
    </source>
</evidence>
<feature type="transmembrane region" description="Helical" evidence="7">
    <location>
        <begin position="182"/>
        <end position="199"/>
    </location>
</feature>
<dbReference type="EMBL" id="QREL01000001">
    <property type="protein sequence ID" value="REE28210.1"/>
    <property type="molecule type" value="Genomic_DNA"/>
</dbReference>
<dbReference type="InterPro" id="IPR027470">
    <property type="entry name" value="Cation_efflux_CTD"/>
</dbReference>
<name>A0A371NE13_9EURY</name>
<dbReference type="Gene3D" id="1.20.1510.10">
    <property type="entry name" value="Cation efflux protein transmembrane domain"/>
    <property type="match status" value="1"/>
</dbReference>
<evidence type="ECO:0000256" key="5">
    <source>
        <dbReference type="ARBA" id="ARBA00022989"/>
    </source>
</evidence>
<dbReference type="RefSeq" id="WP_048175737.1">
    <property type="nucleotide sequence ID" value="NZ_QREL01000001.1"/>
</dbReference>
<keyword evidence="5 7" id="KW-1133">Transmembrane helix</keyword>
<dbReference type="PANTHER" id="PTHR43840">
    <property type="entry name" value="MITOCHONDRIAL METAL TRANSPORTER 1-RELATED"/>
    <property type="match status" value="1"/>
</dbReference>
<dbReference type="SUPFAM" id="SSF160240">
    <property type="entry name" value="Cation efflux protein cytoplasmic domain-like"/>
    <property type="match status" value="1"/>
</dbReference>
<keyword evidence="4 7" id="KW-0812">Transmembrane</keyword>
<dbReference type="InterPro" id="IPR058533">
    <property type="entry name" value="Cation_efflux_TM"/>
</dbReference>
<evidence type="ECO:0000256" key="3">
    <source>
        <dbReference type="ARBA" id="ARBA00022448"/>
    </source>
</evidence>
<dbReference type="GeneID" id="82297612"/>
<keyword evidence="6 7" id="KW-0472">Membrane</keyword>
<evidence type="ECO:0000256" key="1">
    <source>
        <dbReference type="ARBA" id="ARBA00004141"/>
    </source>
</evidence>
<evidence type="ECO:0000256" key="6">
    <source>
        <dbReference type="ARBA" id="ARBA00023136"/>
    </source>
</evidence>
<dbReference type="AlphaFoldDB" id="A0A371NE13"/>
<evidence type="ECO:0000259" key="8">
    <source>
        <dbReference type="Pfam" id="PF01545"/>
    </source>
</evidence>
<evidence type="ECO:0000256" key="4">
    <source>
        <dbReference type="ARBA" id="ARBA00022692"/>
    </source>
</evidence>
<dbReference type="Pfam" id="PF01545">
    <property type="entry name" value="Cation_efflux"/>
    <property type="match status" value="1"/>
</dbReference>
<dbReference type="InterPro" id="IPR036837">
    <property type="entry name" value="Cation_efflux_CTD_sf"/>
</dbReference>
<keyword evidence="3" id="KW-0813">Transport</keyword>
<feature type="transmembrane region" description="Helical" evidence="7">
    <location>
        <begin position="159"/>
        <end position="176"/>
    </location>
</feature>
<evidence type="ECO:0000256" key="7">
    <source>
        <dbReference type="SAM" id="Phobius"/>
    </source>
</evidence>
<dbReference type="InterPro" id="IPR036105">
    <property type="entry name" value="DiNase_FeMo-co_biosyn_sf"/>
</dbReference>
<dbReference type="InterPro" id="IPR002524">
    <property type="entry name" value="Cation_efflux"/>
</dbReference>
<evidence type="ECO:0000259" key="10">
    <source>
        <dbReference type="Pfam" id="PF16916"/>
    </source>
</evidence>
<accession>A0A371NE13</accession>